<dbReference type="SUPFAM" id="SSF56112">
    <property type="entry name" value="Protein kinase-like (PK-like)"/>
    <property type="match status" value="1"/>
</dbReference>
<evidence type="ECO:0000313" key="2">
    <source>
        <dbReference type="Proteomes" id="UP001396334"/>
    </source>
</evidence>
<gene>
    <name evidence="1" type="ORF">V6N11_072350</name>
</gene>
<evidence type="ECO:0000313" key="1">
    <source>
        <dbReference type="EMBL" id="KAK9044028.1"/>
    </source>
</evidence>
<dbReference type="Gene3D" id="1.10.510.10">
    <property type="entry name" value="Transferase(Phosphotransferase) domain 1"/>
    <property type="match status" value="1"/>
</dbReference>
<dbReference type="PANTHER" id="PTHR27006:SF562">
    <property type="entry name" value="REPEAT TRANSMEMBRANE PROTEIN KINASE, PUTATIVE-RELATED"/>
    <property type="match status" value="1"/>
</dbReference>
<organism evidence="1 2">
    <name type="scientific">Hibiscus sabdariffa</name>
    <name type="common">roselle</name>
    <dbReference type="NCBI Taxonomy" id="183260"/>
    <lineage>
        <taxon>Eukaryota</taxon>
        <taxon>Viridiplantae</taxon>
        <taxon>Streptophyta</taxon>
        <taxon>Embryophyta</taxon>
        <taxon>Tracheophyta</taxon>
        <taxon>Spermatophyta</taxon>
        <taxon>Magnoliopsida</taxon>
        <taxon>eudicotyledons</taxon>
        <taxon>Gunneridae</taxon>
        <taxon>Pentapetalae</taxon>
        <taxon>rosids</taxon>
        <taxon>malvids</taxon>
        <taxon>Malvales</taxon>
        <taxon>Malvaceae</taxon>
        <taxon>Malvoideae</taxon>
        <taxon>Hibiscus</taxon>
    </lineage>
</organism>
<dbReference type="InterPro" id="IPR011009">
    <property type="entry name" value="Kinase-like_dom_sf"/>
</dbReference>
<sequence>MGKFPGDEEVAECPNDSAINISTTGVNAVDCNASDAGCCDGKSNSVTFPYPKTKSKEDLICLADNKIPKSRKIRDLAPSSNNPQQPSLTALPIFKKKKKLHYQKKTKKSGKKNTRLYQVKDAPSPVSYGWRLRQADKTRDLIDEAVRSTFNVSEFMKCVHVGLLCVQEDPNERPTMADVVLMLGT</sequence>
<protein>
    <submittedName>
        <fullName evidence="1">Uncharacterized protein</fullName>
    </submittedName>
</protein>
<comment type="caution">
    <text evidence="1">The sequence shown here is derived from an EMBL/GenBank/DDBJ whole genome shotgun (WGS) entry which is preliminary data.</text>
</comment>
<accession>A0ABR2U2S6</accession>
<keyword evidence="2" id="KW-1185">Reference proteome</keyword>
<name>A0ABR2U2S6_9ROSI</name>
<proteinExistence type="predicted"/>
<dbReference type="PANTHER" id="PTHR27006">
    <property type="entry name" value="PROMASTIGOTE SURFACE ANTIGEN PROTEIN PSA"/>
    <property type="match status" value="1"/>
</dbReference>
<reference evidence="1 2" key="1">
    <citation type="journal article" date="2024" name="G3 (Bethesda)">
        <title>Genome assembly of Hibiscus sabdariffa L. provides insights into metabolisms of medicinal natural products.</title>
        <authorList>
            <person name="Kim T."/>
        </authorList>
    </citation>
    <scope>NUCLEOTIDE SEQUENCE [LARGE SCALE GENOMIC DNA]</scope>
    <source>
        <strain evidence="1">TK-2024</strain>
        <tissue evidence="1">Old leaves</tissue>
    </source>
</reference>
<dbReference type="Proteomes" id="UP001396334">
    <property type="component" value="Unassembled WGS sequence"/>
</dbReference>
<dbReference type="EMBL" id="JBBPBN010000003">
    <property type="protein sequence ID" value="KAK9044028.1"/>
    <property type="molecule type" value="Genomic_DNA"/>
</dbReference>